<reference evidence="1" key="1">
    <citation type="submission" date="2023-02" db="EMBL/GenBank/DDBJ databases">
        <title>Description of Herbaspirillum huttiense subsp. nephrolepsisexaltata and Herbaspirillum huttiense subsp. lycopersicon.</title>
        <authorList>
            <person name="Poudel M."/>
            <person name="Sharma A."/>
            <person name="Goss E."/>
            <person name="Tapia J.H."/>
            <person name="Harmon C.M."/>
            <person name="Jones J.B."/>
        </authorList>
    </citation>
    <scope>NUCLEOTIDE SEQUENCE</scope>
    <source>
        <strain evidence="1">NC40101</strain>
    </source>
</reference>
<dbReference type="RefSeq" id="WP_284077025.1">
    <property type="nucleotide sequence ID" value="NZ_JAVLSM010000007.1"/>
</dbReference>
<proteinExistence type="predicted"/>
<evidence type="ECO:0000313" key="1">
    <source>
        <dbReference type="EMBL" id="MDT0337558.1"/>
    </source>
</evidence>
<dbReference type="AlphaFoldDB" id="A0AAE4GA13"/>
<comment type="caution">
    <text evidence="1">The sequence shown here is derived from an EMBL/GenBank/DDBJ whole genome shotgun (WGS) entry which is preliminary data.</text>
</comment>
<protein>
    <submittedName>
        <fullName evidence="1">Uncharacterized protein</fullName>
    </submittedName>
</protein>
<accession>A0AAE4GA13</accession>
<name>A0AAE4GA13_9BURK</name>
<gene>
    <name evidence="1" type="ORF">RJN63_12010</name>
</gene>
<sequence>MNNHSDVLVEGDWVCSPWLAELMKFVRDVHRLHTFLLDKAALKRVDGSCLYASLLLQRSLVDFVPGCRARIRGGGDGDGGCKDLDGVLRGHYWVEGVGPDGLLFIADITSAQFGHAGIFLGTAANASSRYIAGDDDVVSTAAAQLLDACLADAASG</sequence>
<dbReference type="EMBL" id="JAVRAA010000005">
    <property type="protein sequence ID" value="MDT0337558.1"/>
    <property type="molecule type" value="Genomic_DNA"/>
</dbReference>
<organism evidence="1">
    <name type="scientific">Herbaspirillum huttiense subsp. nephrolepidis</name>
    <dbReference type="NCBI Taxonomy" id="3075126"/>
    <lineage>
        <taxon>Bacteria</taxon>
        <taxon>Pseudomonadati</taxon>
        <taxon>Pseudomonadota</taxon>
        <taxon>Betaproteobacteria</taxon>
        <taxon>Burkholderiales</taxon>
        <taxon>Oxalobacteraceae</taxon>
        <taxon>Herbaspirillum</taxon>
    </lineage>
</organism>